<dbReference type="GO" id="GO:0005886">
    <property type="term" value="C:plasma membrane"/>
    <property type="evidence" value="ECO:0007669"/>
    <property type="project" value="TreeGrafter"/>
</dbReference>
<dbReference type="InterPro" id="IPR029787">
    <property type="entry name" value="Nucleotide_cyclase"/>
</dbReference>
<dbReference type="OrthoDB" id="9813903at2"/>
<protein>
    <recommendedName>
        <fullName evidence="1">diguanylate cyclase</fullName>
        <ecNumber evidence="1">2.7.7.65</ecNumber>
    </recommendedName>
</protein>
<dbReference type="CDD" id="cd01949">
    <property type="entry name" value="GGDEF"/>
    <property type="match status" value="1"/>
</dbReference>
<dbReference type="AlphaFoldDB" id="F5RES6"/>
<feature type="domain" description="Response regulatory" evidence="4">
    <location>
        <begin position="2"/>
        <end position="119"/>
    </location>
</feature>
<dbReference type="Pfam" id="PF00990">
    <property type="entry name" value="GGDEF"/>
    <property type="match status" value="1"/>
</dbReference>
<dbReference type="PANTHER" id="PTHR45138">
    <property type="entry name" value="REGULATORY COMPONENTS OF SENSORY TRANSDUCTION SYSTEM"/>
    <property type="match status" value="1"/>
</dbReference>
<evidence type="ECO:0000256" key="3">
    <source>
        <dbReference type="PROSITE-ProRule" id="PRU00169"/>
    </source>
</evidence>
<dbReference type="PANTHER" id="PTHR45138:SF9">
    <property type="entry name" value="DIGUANYLATE CYCLASE DGCM-RELATED"/>
    <property type="match status" value="1"/>
</dbReference>
<dbReference type="STRING" id="1000565.METUNv1_02797"/>
<evidence type="ECO:0000313" key="6">
    <source>
        <dbReference type="EMBL" id="EGK71403.1"/>
    </source>
</evidence>
<dbReference type="InterPro" id="IPR050469">
    <property type="entry name" value="Diguanylate_Cyclase"/>
</dbReference>
<dbReference type="eggNOG" id="COG3706">
    <property type="taxonomic scope" value="Bacteria"/>
</dbReference>
<dbReference type="EMBL" id="AFHG01000052">
    <property type="protein sequence ID" value="EGK71403.1"/>
    <property type="molecule type" value="Genomic_DNA"/>
</dbReference>
<dbReference type="GO" id="GO:0000160">
    <property type="term" value="P:phosphorelay signal transduction system"/>
    <property type="evidence" value="ECO:0007669"/>
    <property type="project" value="InterPro"/>
</dbReference>
<name>F5RES6_METUF</name>
<comment type="catalytic activity">
    <reaction evidence="2">
        <text>2 GTP = 3',3'-c-di-GMP + 2 diphosphate</text>
        <dbReference type="Rhea" id="RHEA:24898"/>
        <dbReference type="ChEBI" id="CHEBI:33019"/>
        <dbReference type="ChEBI" id="CHEBI:37565"/>
        <dbReference type="ChEBI" id="CHEBI:58805"/>
        <dbReference type="EC" id="2.7.7.65"/>
    </reaction>
</comment>
<dbReference type="Gene3D" id="3.40.50.2300">
    <property type="match status" value="1"/>
</dbReference>
<dbReference type="CDD" id="cd17574">
    <property type="entry name" value="REC_OmpR"/>
    <property type="match status" value="1"/>
</dbReference>
<dbReference type="PROSITE" id="PS50110">
    <property type="entry name" value="RESPONSE_REGULATORY"/>
    <property type="match status" value="1"/>
</dbReference>
<feature type="modified residue" description="4-aspartylphosphate" evidence="3">
    <location>
        <position position="51"/>
    </location>
</feature>
<sequence length="316" mass="34198">MKALVIEDSQTGLAVVSQHLERMGIQPIAATDGESGVALFREHNPDIVLLDVVLPGMDGYEVARRIRAIEQSGEWTPIIFLTARTADTDLVQGITAGGDDYLFKPISEVVLAAKVRAMQRILQMRYSLVVLTRKLDAANQELTRLTSLDGLTGLSNRRHFDETLMREWRRAARYKRPLALALIDVDHFKLFNDTYGHLAGDECLKSVANALQAVSRRPSDLVARYGGEEFALVLPETDLAGARNVAEGVCDSIRALQLPHGASPSGVVTISVGVASLTPGTGGPQNLIAEADLALYDAKSGGRDRVGFRQPETVAG</sequence>
<dbReference type="Proteomes" id="UP000005019">
    <property type="component" value="Unassembled WGS sequence"/>
</dbReference>
<dbReference type="Gene3D" id="3.30.70.270">
    <property type="match status" value="1"/>
</dbReference>
<organism evidence="6 7">
    <name type="scientific">Methyloversatilis universalis (strain ATCC BAA-1314 / DSM 25237 / JCM 13912 / CCUG 52030 / FAM5)</name>
    <dbReference type="NCBI Taxonomy" id="1000565"/>
    <lineage>
        <taxon>Bacteria</taxon>
        <taxon>Pseudomonadati</taxon>
        <taxon>Pseudomonadota</taxon>
        <taxon>Betaproteobacteria</taxon>
        <taxon>Nitrosomonadales</taxon>
        <taxon>Sterolibacteriaceae</taxon>
        <taxon>Methyloversatilis</taxon>
    </lineage>
</organism>
<dbReference type="SMART" id="SM00267">
    <property type="entry name" value="GGDEF"/>
    <property type="match status" value="1"/>
</dbReference>
<feature type="domain" description="GGDEF" evidence="5">
    <location>
        <begin position="176"/>
        <end position="311"/>
    </location>
</feature>
<keyword evidence="7" id="KW-1185">Reference proteome</keyword>
<dbReference type="InterPro" id="IPR043128">
    <property type="entry name" value="Rev_trsase/Diguanyl_cyclase"/>
</dbReference>
<dbReference type="EC" id="2.7.7.65" evidence="1"/>
<evidence type="ECO:0000259" key="5">
    <source>
        <dbReference type="PROSITE" id="PS50887"/>
    </source>
</evidence>
<dbReference type="NCBIfam" id="TIGR00254">
    <property type="entry name" value="GGDEF"/>
    <property type="match status" value="1"/>
</dbReference>
<dbReference type="GO" id="GO:0043709">
    <property type="term" value="P:cell adhesion involved in single-species biofilm formation"/>
    <property type="evidence" value="ECO:0007669"/>
    <property type="project" value="TreeGrafter"/>
</dbReference>
<proteinExistence type="predicted"/>
<dbReference type="SMART" id="SM00448">
    <property type="entry name" value="REC"/>
    <property type="match status" value="1"/>
</dbReference>
<accession>F5RES6</accession>
<keyword evidence="3" id="KW-0597">Phosphoprotein</keyword>
<dbReference type="RefSeq" id="WP_008062762.1">
    <property type="nucleotide sequence ID" value="NZ_AFHG01000052.1"/>
</dbReference>
<dbReference type="Pfam" id="PF00072">
    <property type="entry name" value="Response_reg"/>
    <property type="match status" value="1"/>
</dbReference>
<gene>
    <name evidence="6" type="ORF">METUNv1_02797</name>
</gene>
<dbReference type="PROSITE" id="PS50887">
    <property type="entry name" value="GGDEF"/>
    <property type="match status" value="1"/>
</dbReference>
<dbReference type="InterPro" id="IPR001789">
    <property type="entry name" value="Sig_transdc_resp-reg_receiver"/>
</dbReference>
<dbReference type="FunFam" id="3.30.70.270:FF:000001">
    <property type="entry name" value="Diguanylate cyclase domain protein"/>
    <property type="match status" value="1"/>
</dbReference>
<dbReference type="GO" id="GO:1902201">
    <property type="term" value="P:negative regulation of bacterial-type flagellum-dependent cell motility"/>
    <property type="evidence" value="ECO:0007669"/>
    <property type="project" value="TreeGrafter"/>
</dbReference>
<dbReference type="GO" id="GO:0052621">
    <property type="term" value="F:diguanylate cyclase activity"/>
    <property type="evidence" value="ECO:0007669"/>
    <property type="project" value="UniProtKB-EC"/>
</dbReference>
<evidence type="ECO:0000259" key="4">
    <source>
        <dbReference type="PROSITE" id="PS50110"/>
    </source>
</evidence>
<comment type="caution">
    <text evidence="6">The sequence shown here is derived from an EMBL/GenBank/DDBJ whole genome shotgun (WGS) entry which is preliminary data.</text>
</comment>
<evidence type="ECO:0000256" key="1">
    <source>
        <dbReference type="ARBA" id="ARBA00012528"/>
    </source>
</evidence>
<dbReference type="InterPro" id="IPR011006">
    <property type="entry name" value="CheY-like_superfamily"/>
</dbReference>
<dbReference type="SUPFAM" id="SSF55073">
    <property type="entry name" value="Nucleotide cyclase"/>
    <property type="match status" value="1"/>
</dbReference>
<dbReference type="InterPro" id="IPR000160">
    <property type="entry name" value="GGDEF_dom"/>
</dbReference>
<evidence type="ECO:0000313" key="7">
    <source>
        <dbReference type="Proteomes" id="UP000005019"/>
    </source>
</evidence>
<evidence type="ECO:0000256" key="2">
    <source>
        <dbReference type="ARBA" id="ARBA00034247"/>
    </source>
</evidence>
<dbReference type="SUPFAM" id="SSF52172">
    <property type="entry name" value="CheY-like"/>
    <property type="match status" value="1"/>
</dbReference>
<reference evidence="6 7" key="1">
    <citation type="journal article" date="2011" name="J. Bacteriol.">
        <title>Genome sequence of Methyloversatilis universalis FAM5T, a methylotrophic representative of the order Rhodocyclales.</title>
        <authorList>
            <person name="Kittichotirat W."/>
            <person name="Good N.M."/>
            <person name="Hall R."/>
            <person name="Bringel F."/>
            <person name="Lajus A."/>
            <person name="Medigue C."/>
            <person name="Smalley N.E."/>
            <person name="Beck D."/>
            <person name="Bumgarner R."/>
            <person name="Vuilleumier S."/>
            <person name="Kalyuzhnaya M.G."/>
        </authorList>
    </citation>
    <scope>NUCLEOTIDE SEQUENCE [LARGE SCALE GENOMIC DNA]</scope>
    <source>
        <strain evidence="7">ATCC BAA-1314 / JCM 13912 / FAM5</strain>
    </source>
</reference>